<feature type="chain" id="PRO_5008583134" description="EGF-like domain-containing protein" evidence="1">
    <location>
        <begin position="29"/>
        <end position="450"/>
    </location>
</feature>
<feature type="domain" description="EGF-like" evidence="2">
    <location>
        <begin position="131"/>
        <end position="142"/>
    </location>
</feature>
<dbReference type="CDD" id="cd00054">
    <property type="entry name" value="EGF_CA"/>
    <property type="match status" value="1"/>
</dbReference>
<dbReference type="AlphaFoldDB" id="A0A1B6FXM3"/>
<accession>A0A1B6FXM3</accession>
<protein>
    <recommendedName>
        <fullName evidence="2">EGF-like domain-containing protein</fullName>
    </recommendedName>
</protein>
<feature type="signal peptide" evidence="1">
    <location>
        <begin position="1"/>
        <end position="28"/>
    </location>
</feature>
<evidence type="ECO:0000259" key="2">
    <source>
        <dbReference type="PROSITE" id="PS00022"/>
    </source>
</evidence>
<dbReference type="InterPro" id="IPR000742">
    <property type="entry name" value="EGF"/>
</dbReference>
<gene>
    <name evidence="3" type="ORF">g.3209</name>
</gene>
<name>A0A1B6FXM3_9HEMI</name>
<reference evidence="3" key="1">
    <citation type="submission" date="2015-11" db="EMBL/GenBank/DDBJ databases">
        <title>De novo transcriptome assembly of four potential Pierce s Disease insect vectors from Arizona vineyards.</title>
        <authorList>
            <person name="Tassone E.E."/>
        </authorList>
    </citation>
    <scope>NUCLEOTIDE SEQUENCE</scope>
</reference>
<feature type="non-terminal residue" evidence="3">
    <location>
        <position position="450"/>
    </location>
</feature>
<keyword evidence="1" id="KW-0732">Signal</keyword>
<evidence type="ECO:0000256" key="1">
    <source>
        <dbReference type="SAM" id="SignalP"/>
    </source>
</evidence>
<evidence type="ECO:0000313" key="3">
    <source>
        <dbReference type="EMBL" id="JAS54936.1"/>
    </source>
</evidence>
<dbReference type="PROSITE" id="PS00022">
    <property type="entry name" value="EGF_1"/>
    <property type="match status" value="1"/>
</dbReference>
<proteinExistence type="predicted"/>
<sequence>MSFVCANVFVYGRLNWFVLLLTVVSVELVGPRITVPTAFESSPHHELDEDYEYIENYTNNLGTEDVSTNCTTNCDSVWSKCGPCEICFYGICKPITLNGVFHNNCSLINTCETNNTCGDNQCIPSIGRSVCVCPPQRFGENCQYTVKQEGDKIISRVMVVYSPLTLPLESTKVLVTWLDSSPGSGDTQVVYTVTSPDNFYKNKRTFDRFRFNLRTSPFVTCLFNFQEKLRHYCDVLPNESSFTVLLFSTEYPYLPGNSGRRIYFGTQNSSGYTPMFNIKIFTTIGKTFQEVYNSYHEVMVYYKDYVAYNDICFPLDISLKNPCVVNPGYNDPNFAPDVEQAFRKDLIDLTPFLDFKEVHCALTVSAKVWKDEDNFNEDKTPLISLGSDQDLKIPPYTLSPGKYRVKITVNTINMLFKAGQPGEKETNFIFCWIYMIKLPLIANIKGGALR</sequence>
<dbReference type="EMBL" id="GECZ01014833">
    <property type="protein sequence ID" value="JAS54936.1"/>
    <property type="molecule type" value="Transcribed_RNA"/>
</dbReference>
<organism evidence="3">
    <name type="scientific">Cuerna arida</name>
    <dbReference type="NCBI Taxonomy" id="1464854"/>
    <lineage>
        <taxon>Eukaryota</taxon>
        <taxon>Metazoa</taxon>
        <taxon>Ecdysozoa</taxon>
        <taxon>Arthropoda</taxon>
        <taxon>Hexapoda</taxon>
        <taxon>Insecta</taxon>
        <taxon>Pterygota</taxon>
        <taxon>Neoptera</taxon>
        <taxon>Paraneoptera</taxon>
        <taxon>Hemiptera</taxon>
        <taxon>Auchenorrhyncha</taxon>
        <taxon>Membracoidea</taxon>
        <taxon>Cicadellidae</taxon>
        <taxon>Cicadellinae</taxon>
        <taxon>Proconiini</taxon>
        <taxon>Cuerna</taxon>
    </lineage>
</organism>